<evidence type="ECO:0000256" key="1">
    <source>
        <dbReference type="SAM" id="MobiDB-lite"/>
    </source>
</evidence>
<organism evidence="2 3">
    <name type="scientific">Cercophora newfieldiana</name>
    <dbReference type="NCBI Taxonomy" id="92897"/>
    <lineage>
        <taxon>Eukaryota</taxon>
        <taxon>Fungi</taxon>
        <taxon>Dikarya</taxon>
        <taxon>Ascomycota</taxon>
        <taxon>Pezizomycotina</taxon>
        <taxon>Sordariomycetes</taxon>
        <taxon>Sordariomycetidae</taxon>
        <taxon>Sordariales</taxon>
        <taxon>Lasiosphaeriaceae</taxon>
        <taxon>Cercophora</taxon>
    </lineage>
</organism>
<protein>
    <recommendedName>
        <fullName evidence="4">Peroxin 20</fullName>
    </recommendedName>
</protein>
<dbReference type="AlphaFoldDB" id="A0AA39XXL5"/>
<dbReference type="Gene3D" id="6.10.280.230">
    <property type="match status" value="1"/>
</dbReference>
<evidence type="ECO:0000313" key="3">
    <source>
        <dbReference type="Proteomes" id="UP001174936"/>
    </source>
</evidence>
<feature type="compositionally biased region" description="Basic and acidic residues" evidence="1">
    <location>
        <begin position="360"/>
        <end position="369"/>
    </location>
</feature>
<feature type="region of interest" description="Disordered" evidence="1">
    <location>
        <begin position="347"/>
        <end position="369"/>
    </location>
</feature>
<dbReference type="EMBL" id="JAULSV010000006">
    <property type="protein sequence ID" value="KAK0641247.1"/>
    <property type="molecule type" value="Genomic_DNA"/>
</dbReference>
<comment type="caution">
    <text evidence="2">The sequence shown here is derived from an EMBL/GenBank/DDBJ whole genome shotgun (WGS) entry which is preliminary data.</text>
</comment>
<proteinExistence type="predicted"/>
<name>A0AA39XXL5_9PEZI</name>
<reference evidence="2" key="1">
    <citation type="submission" date="2023-06" db="EMBL/GenBank/DDBJ databases">
        <title>Genome-scale phylogeny and comparative genomics of the fungal order Sordariales.</title>
        <authorList>
            <consortium name="Lawrence Berkeley National Laboratory"/>
            <person name="Hensen N."/>
            <person name="Bonometti L."/>
            <person name="Westerberg I."/>
            <person name="Brannstrom I.O."/>
            <person name="Guillou S."/>
            <person name="Cros-Aarteil S."/>
            <person name="Calhoun S."/>
            <person name="Haridas S."/>
            <person name="Kuo A."/>
            <person name="Mondo S."/>
            <person name="Pangilinan J."/>
            <person name="Riley R."/>
            <person name="Labutti K."/>
            <person name="Andreopoulos B."/>
            <person name="Lipzen A."/>
            <person name="Chen C."/>
            <person name="Yanf M."/>
            <person name="Daum C."/>
            <person name="Ng V."/>
            <person name="Clum A."/>
            <person name="Steindorff A."/>
            <person name="Ohm R."/>
            <person name="Martin F."/>
            <person name="Silar P."/>
            <person name="Natvig D."/>
            <person name="Lalanne C."/>
            <person name="Gautier V."/>
            <person name="Ament-Velasquez S.L."/>
            <person name="Kruys A."/>
            <person name="Hutchinson M.I."/>
            <person name="Powell A.J."/>
            <person name="Barry K."/>
            <person name="Miller A.N."/>
            <person name="Grigoriev I.V."/>
            <person name="Debuchy R."/>
            <person name="Gladieux P."/>
            <person name="Thoren M.H."/>
            <person name="Johannesson H."/>
        </authorList>
    </citation>
    <scope>NUCLEOTIDE SEQUENCE</scope>
    <source>
        <strain evidence="2">SMH2532-1</strain>
    </source>
</reference>
<evidence type="ECO:0008006" key="4">
    <source>
        <dbReference type="Google" id="ProtNLM"/>
    </source>
</evidence>
<accession>A0AA39XXL5</accession>
<gene>
    <name evidence="2" type="ORF">B0T16DRAFT_461332</name>
</gene>
<evidence type="ECO:0000313" key="2">
    <source>
        <dbReference type="EMBL" id="KAK0641247.1"/>
    </source>
</evidence>
<dbReference type="Proteomes" id="UP001174936">
    <property type="component" value="Unassembled WGS sequence"/>
</dbReference>
<keyword evidence="3" id="KW-1185">Reference proteome</keyword>
<sequence length="369" mass="39069">MVDNLCGPSNGAKNLVNHVNRDRSLQQDRMVNGAHGGSQSSFRSASANVRAADQSFAGFQQNGLTAAQIPLGTNIGPASLVGDIRSALPVGIPASSMAAGPHGFSAQHPQGPSWAGPAPGALASGGQDWVNQFSSMQLQGGSSHMTSSAVPRHQSPVPHFQTSNMNAAAHLGYAPPAFAGGMHSMYSHGPSPMLAPNVYGGQQQVVPAQKEESSLDVDAFNAAFGAYDDAEFNQELASWAEQKETSEAPRNEQTLQTPPLRAVAPDRIVEEVVQKEQTQEEVDANRRHREDEELARAAISILGSVSENDSEKFKKSNFFELMRRIGNREVVVEGTNLVDATTGETVVSKDAQDPVPGPGDDGKIIEPSV</sequence>